<keyword evidence="5" id="KW-1185">Reference proteome</keyword>
<dbReference type="InterPro" id="IPR038492">
    <property type="entry name" value="GBBH-like_N_sf"/>
</dbReference>
<evidence type="ECO:0000313" key="4">
    <source>
        <dbReference type="EMBL" id="NGP76283.1"/>
    </source>
</evidence>
<dbReference type="EMBL" id="JAALLT010000002">
    <property type="protein sequence ID" value="NGP76283.1"/>
    <property type="molecule type" value="Genomic_DNA"/>
</dbReference>
<accession>A0A6M1T7P4</accession>
<dbReference type="RefSeq" id="WP_165140495.1">
    <property type="nucleotide sequence ID" value="NZ_JAALLT010000002.1"/>
</dbReference>
<evidence type="ECO:0000256" key="2">
    <source>
        <dbReference type="ARBA" id="ARBA00023004"/>
    </source>
</evidence>
<dbReference type="Proteomes" id="UP000473278">
    <property type="component" value="Unassembled WGS sequence"/>
</dbReference>
<dbReference type="AlphaFoldDB" id="A0A6M1T7P4"/>
<dbReference type="InterPro" id="IPR010376">
    <property type="entry name" value="GBBH-like_N"/>
</dbReference>
<evidence type="ECO:0000259" key="3">
    <source>
        <dbReference type="Pfam" id="PF06155"/>
    </source>
</evidence>
<proteinExistence type="predicted"/>
<evidence type="ECO:0000256" key="1">
    <source>
        <dbReference type="ARBA" id="ARBA00022723"/>
    </source>
</evidence>
<comment type="caution">
    <text evidence="4">The sequence shown here is derived from an EMBL/GenBank/DDBJ whole genome shotgun (WGS) entry which is preliminary data.</text>
</comment>
<name>A0A6M1T7P4_9BACT</name>
<gene>
    <name evidence="4" type="ORF">G3570_06540</name>
</gene>
<dbReference type="GO" id="GO:0046872">
    <property type="term" value="F:metal ion binding"/>
    <property type="evidence" value="ECO:0007669"/>
    <property type="project" value="UniProtKB-KW"/>
</dbReference>
<dbReference type="Gene3D" id="3.30.2020.30">
    <property type="match status" value="1"/>
</dbReference>
<dbReference type="PANTHER" id="PTHR35303">
    <property type="entry name" value="OS02G0197800 PROTEIN"/>
    <property type="match status" value="1"/>
</dbReference>
<protein>
    <submittedName>
        <fullName evidence="4">DUF971 domain-containing protein</fullName>
    </submittedName>
</protein>
<dbReference type="Pfam" id="PF06155">
    <property type="entry name" value="GBBH-like_N"/>
    <property type="match status" value="1"/>
</dbReference>
<keyword evidence="2" id="KW-0408">Iron</keyword>
<feature type="domain" description="Gamma-butyrobetaine hydroxylase-like N-terminal" evidence="3">
    <location>
        <begin position="12"/>
        <end position="100"/>
    </location>
</feature>
<sequence length="117" mass="13600">MNLNTKPSEVEVRNSDGEFYIKWSDGHESLYSLFGLRKNCPCVECRGGHGQMGSFDKSLFHVNPTQHFEVENIDQVGNHAIRIHWSDGHSSGMYQWETLRKLCPCEECMKREFFNTQ</sequence>
<organism evidence="4 5">
    <name type="scientific">Halalkalibaculum roseum</name>
    <dbReference type="NCBI Taxonomy" id="2709311"/>
    <lineage>
        <taxon>Bacteria</taxon>
        <taxon>Pseudomonadati</taxon>
        <taxon>Balneolota</taxon>
        <taxon>Balneolia</taxon>
        <taxon>Balneolales</taxon>
        <taxon>Balneolaceae</taxon>
        <taxon>Halalkalibaculum</taxon>
    </lineage>
</organism>
<reference evidence="4 5" key="1">
    <citation type="submission" date="2020-02" db="EMBL/GenBank/DDBJ databases">
        <title>Balneolaceae bacterium YR4-1, complete genome.</title>
        <authorList>
            <person name="Li Y."/>
            <person name="Wu S."/>
        </authorList>
    </citation>
    <scope>NUCLEOTIDE SEQUENCE [LARGE SCALE GENOMIC DNA]</scope>
    <source>
        <strain evidence="4 5">YR4-1</strain>
    </source>
</reference>
<keyword evidence="1" id="KW-0479">Metal-binding</keyword>
<evidence type="ECO:0000313" key="5">
    <source>
        <dbReference type="Proteomes" id="UP000473278"/>
    </source>
</evidence>